<reference evidence="2" key="1">
    <citation type="journal article" date="2020" name="Nature">
        <title>Giant virus diversity and host interactions through global metagenomics.</title>
        <authorList>
            <person name="Schulz F."/>
            <person name="Roux S."/>
            <person name="Paez-Espino D."/>
            <person name="Jungbluth S."/>
            <person name="Walsh D.A."/>
            <person name="Denef V.J."/>
            <person name="McMahon K.D."/>
            <person name="Konstantinidis K.T."/>
            <person name="Eloe-Fadrosh E.A."/>
            <person name="Kyrpides N.C."/>
            <person name="Woyke T."/>
        </authorList>
    </citation>
    <scope>NUCLEOTIDE SEQUENCE</scope>
    <source>
        <strain evidence="2">GVMAG-M-3300027736-24</strain>
    </source>
</reference>
<dbReference type="Pfam" id="PF05050">
    <property type="entry name" value="Methyltransf_21"/>
    <property type="match status" value="1"/>
</dbReference>
<dbReference type="AlphaFoldDB" id="A0A6C0JJV2"/>
<dbReference type="InterPro" id="IPR006342">
    <property type="entry name" value="FkbM_mtfrase"/>
</dbReference>
<dbReference type="NCBIfam" id="TIGR01444">
    <property type="entry name" value="fkbM_fam"/>
    <property type="match status" value="1"/>
</dbReference>
<organism evidence="2">
    <name type="scientific">viral metagenome</name>
    <dbReference type="NCBI Taxonomy" id="1070528"/>
    <lineage>
        <taxon>unclassified sequences</taxon>
        <taxon>metagenomes</taxon>
        <taxon>organismal metagenomes</taxon>
    </lineage>
</organism>
<dbReference type="GO" id="GO:0016197">
    <property type="term" value="P:endosomal transport"/>
    <property type="evidence" value="ECO:0007669"/>
    <property type="project" value="TreeGrafter"/>
</dbReference>
<dbReference type="InterPro" id="IPR029063">
    <property type="entry name" value="SAM-dependent_MTases_sf"/>
</dbReference>
<dbReference type="Gene3D" id="3.40.50.150">
    <property type="entry name" value="Vaccinia Virus protein VP39"/>
    <property type="match status" value="1"/>
</dbReference>
<dbReference type="GO" id="GO:0005794">
    <property type="term" value="C:Golgi apparatus"/>
    <property type="evidence" value="ECO:0007669"/>
    <property type="project" value="TreeGrafter"/>
</dbReference>
<sequence>MNRFARGELDKFIYDNCINNVLEDGVAIEIGGHDGGWLSISRFFERELKFKTILVEPIKRLFEQSKINRPNSVHLNYAVSKKRGFTNIVKPSNDNIQEISSLEDGLNVNWKQAWGLTKIEQVTSLHMQDIIDETQLSYVDLFVIDVEGHELDVLETTDFNKVEVGIITIEMLSTLPTYPYFKEKDDQCRAYLKSKGFIHAHSTTGDEIWVNPNYSRKNKLFTPK</sequence>
<dbReference type="GO" id="GO:0005789">
    <property type="term" value="C:endoplasmic reticulum membrane"/>
    <property type="evidence" value="ECO:0007669"/>
    <property type="project" value="TreeGrafter"/>
</dbReference>
<accession>A0A6C0JJV2</accession>
<evidence type="ECO:0000313" key="2">
    <source>
        <dbReference type="EMBL" id="QHU05869.1"/>
    </source>
</evidence>
<dbReference type="SUPFAM" id="SSF53335">
    <property type="entry name" value="S-adenosyl-L-methionine-dependent methyltransferases"/>
    <property type="match status" value="1"/>
</dbReference>
<dbReference type="PANTHER" id="PTHR34009:SF2">
    <property type="entry name" value="PROTEIN STAR"/>
    <property type="match status" value="1"/>
</dbReference>
<feature type="domain" description="Methyltransferase FkbM" evidence="1">
    <location>
        <begin position="29"/>
        <end position="197"/>
    </location>
</feature>
<dbReference type="InterPro" id="IPR053202">
    <property type="entry name" value="EGF_Rcpt_Signaling_Reg"/>
</dbReference>
<evidence type="ECO:0000259" key="1">
    <source>
        <dbReference type="Pfam" id="PF05050"/>
    </source>
</evidence>
<dbReference type="GO" id="GO:0006888">
    <property type="term" value="P:endoplasmic reticulum to Golgi vesicle-mediated transport"/>
    <property type="evidence" value="ECO:0007669"/>
    <property type="project" value="TreeGrafter"/>
</dbReference>
<protein>
    <recommendedName>
        <fullName evidence="1">Methyltransferase FkbM domain-containing protein</fullName>
    </recommendedName>
</protein>
<dbReference type="GO" id="GO:0005886">
    <property type="term" value="C:plasma membrane"/>
    <property type="evidence" value="ECO:0007669"/>
    <property type="project" value="TreeGrafter"/>
</dbReference>
<dbReference type="GO" id="GO:0031902">
    <property type="term" value="C:late endosome membrane"/>
    <property type="evidence" value="ECO:0007669"/>
    <property type="project" value="TreeGrafter"/>
</dbReference>
<proteinExistence type="predicted"/>
<dbReference type="PANTHER" id="PTHR34009">
    <property type="entry name" value="PROTEIN STAR"/>
    <property type="match status" value="1"/>
</dbReference>
<dbReference type="EMBL" id="MN740422">
    <property type="protein sequence ID" value="QHU05869.1"/>
    <property type="molecule type" value="Genomic_DNA"/>
</dbReference>
<name>A0A6C0JJV2_9ZZZZ</name>